<dbReference type="AlphaFoldDB" id="X1JVD6"/>
<feature type="non-terminal residue" evidence="1">
    <location>
        <position position="1"/>
    </location>
</feature>
<proteinExistence type="predicted"/>
<evidence type="ECO:0000313" key="1">
    <source>
        <dbReference type="EMBL" id="GAH73753.1"/>
    </source>
</evidence>
<organism evidence="1">
    <name type="scientific">marine sediment metagenome</name>
    <dbReference type="NCBI Taxonomy" id="412755"/>
    <lineage>
        <taxon>unclassified sequences</taxon>
        <taxon>metagenomes</taxon>
        <taxon>ecological metagenomes</taxon>
    </lineage>
</organism>
<gene>
    <name evidence="1" type="ORF">S03H2_51500</name>
</gene>
<sequence length="29" mass="3359">HRVTFIGDWKEDFINGAKILGLEIVEDDK</sequence>
<comment type="caution">
    <text evidence="1">The sequence shown here is derived from an EMBL/GenBank/DDBJ whole genome shotgun (WGS) entry which is preliminary data.</text>
</comment>
<name>X1JVD6_9ZZZZ</name>
<accession>X1JVD6</accession>
<protein>
    <submittedName>
        <fullName evidence="1">Uncharacterized protein</fullName>
    </submittedName>
</protein>
<dbReference type="EMBL" id="BARU01032674">
    <property type="protein sequence ID" value="GAH73753.1"/>
    <property type="molecule type" value="Genomic_DNA"/>
</dbReference>
<reference evidence="1" key="1">
    <citation type="journal article" date="2014" name="Front. Microbiol.">
        <title>High frequency of phylogenetically diverse reductive dehalogenase-homologous genes in deep subseafloor sedimentary metagenomes.</title>
        <authorList>
            <person name="Kawai M."/>
            <person name="Futagami T."/>
            <person name="Toyoda A."/>
            <person name="Takaki Y."/>
            <person name="Nishi S."/>
            <person name="Hori S."/>
            <person name="Arai W."/>
            <person name="Tsubouchi T."/>
            <person name="Morono Y."/>
            <person name="Uchiyama I."/>
            <person name="Ito T."/>
            <person name="Fujiyama A."/>
            <person name="Inagaki F."/>
            <person name="Takami H."/>
        </authorList>
    </citation>
    <scope>NUCLEOTIDE SEQUENCE</scope>
    <source>
        <strain evidence="1">Expedition CK06-06</strain>
    </source>
</reference>